<dbReference type="GO" id="GO:0007165">
    <property type="term" value="P:signal transduction"/>
    <property type="evidence" value="ECO:0007669"/>
    <property type="project" value="UniProtKB-KW"/>
</dbReference>
<evidence type="ECO:0000259" key="2">
    <source>
        <dbReference type="PROSITE" id="PS50111"/>
    </source>
</evidence>
<evidence type="ECO:0000256" key="1">
    <source>
        <dbReference type="ARBA" id="ARBA00023224"/>
    </source>
</evidence>
<keyword evidence="1" id="KW-0807">Transducer</keyword>
<dbReference type="Gene3D" id="6.10.250.3200">
    <property type="match status" value="1"/>
</dbReference>
<evidence type="ECO:0000259" key="3">
    <source>
        <dbReference type="PROSITE" id="PS50112"/>
    </source>
</evidence>
<dbReference type="InterPro" id="IPR000014">
    <property type="entry name" value="PAS"/>
</dbReference>
<dbReference type="InterPro" id="IPR025991">
    <property type="entry name" value="Chemoreceptor_zinc-bind_dom"/>
</dbReference>
<dbReference type="GO" id="GO:0016020">
    <property type="term" value="C:membrane"/>
    <property type="evidence" value="ECO:0007669"/>
    <property type="project" value="InterPro"/>
</dbReference>
<dbReference type="SMART" id="SM00086">
    <property type="entry name" value="PAC"/>
    <property type="match status" value="1"/>
</dbReference>
<dbReference type="SUPFAM" id="SSF58104">
    <property type="entry name" value="Methyl-accepting chemotaxis protein (MCP) signaling domain"/>
    <property type="match status" value="1"/>
</dbReference>
<dbReference type="PROSITE" id="PS50112">
    <property type="entry name" value="PAS"/>
    <property type="match status" value="1"/>
</dbReference>
<dbReference type="PANTHER" id="PTHR32089">
    <property type="entry name" value="METHYL-ACCEPTING CHEMOTAXIS PROTEIN MCPB"/>
    <property type="match status" value="1"/>
</dbReference>
<dbReference type="InterPro" id="IPR004089">
    <property type="entry name" value="MCPsignal_dom"/>
</dbReference>
<evidence type="ECO:0000259" key="4">
    <source>
        <dbReference type="PROSITE" id="PS50113"/>
    </source>
</evidence>
<dbReference type="Pfam" id="PF08448">
    <property type="entry name" value="PAS_4"/>
    <property type="match status" value="1"/>
</dbReference>
<protein>
    <submittedName>
        <fullName evidence="5">Biofilm dispersion protein BdlA</fullName>
    </submittedName>
</protein>
<dbReference type="AlphaFoldDB" id="A0A1J5Q0Q3"/>
<dbReference type="InterPro" id="IPR013656">
    <property type="entry name" value="PAS_4"/>
</dbReference>
<organism evidence="5">
    <name type="scientific">mine drainage metagenome</name>
    <dbReference type="NCBI Taxonomy" id="410659"/>
    <lineage>
        <taxon>unclassified sequences</taxon>
        <taxon>metagenomes</taxon>
        <taxon>ecological metagenomes</taxon>
    </lineage>
</organism>
<dbReference type="InterPro" id="IPR035965">
    <property type="entry name" value="PAS-like_dom_sf"/>
</dbReference>
<dbReference type="SMART" id="SM00283">
    <property type="entry name" value="MA"/>
    <property type="match status" value="1"/>
</dbReference>
<dbReference type="Gene3D" id="1.20.120.30">
    <property type="entry name" value="Aspartate receptor, ligand-binding domain"/>
    <property type="match status" value="1"/>
</dbReference>
<dbReference type="SUPFAM" id="SSF55785">
    <property type="entry name" value="PYP-like sensor domain (PAS domain)"/>
    <property type="match status" value="1"/>
</dbReference>
<accession>A0A1J5Q0Q3</accession>
<dbReference type="PROSITE" id="PS50113">
    <property type="entry name" value="PAC"/>
    <property type="match status" value="1"/>
</dbReference>
<dbReference type="Pfam" id="PF00015">
    <property type="entry name" value="MCPsignal"/>
    <property type="match status" value="1"/>
</dbReference>
<feature type="domain" description="PAC" evidence="4">
    <location>
        <begin position="79"/>
        <end position="134"/>
    </location>
</feature>
<proteinExistence type="predicted"/>
<dbReference type="Gene3D" id="3.30.450.20">
    <property type="entry name" value="PAS domain"/>
    <property type="match status" value="1"/>
</dbReference>
<dbReference type="CDD" id="cd00130">
    <property type="entry name" value="PAS"/>
    <property type="match status" value="1"/>
</dbReference>
<dbReference type="InterPro" id="IPR000700">
    <property type="entry name" value="PAS-assoc_C"/>
</dbReference>
<sequence>MPNEPDFDTLKQFWHAVSRNFATIAFAPDGTIAEVNDRFLAVVGYRRDELVGQAHRVLCSETLRASADYAAFWDALRRGEAQAGVFERVARSGEPIFLRAEYTPIVGADGRVVRVIKIAQDITAQRRKEAYVTELVAELSAAARDNSATLNAAAQDTATDMAAVSAGLQQLGGATRDNHKLAADLAAQVREIARLAGTIGGIANQTGMLALNAAIEAARAGEAGRGFAVVADEVRNLSRRVRDATGEVQGNIGAIDALAHALGAASERSLADTHNAEAVTRRLADRVEALRTLGAMLSVSAAKNDHELFVARLLDALAAETAPQDVPADAHDCAFGRWYDELGSALLGEMAEFKALAQPHARLHALARQAYDALRARRVDELRRLGDALGAAQHEMLGGLDALLVALARRGAAPG</sequence>
<dbReference type="InterPro" id="IPR001610">
    <property type="entry name" value="PAC"/>
</dbReference>
<dbReference type="PANTHER" id="PTHR32089:SF112">
    <property type="entry name" value="LYSOZYME-LIKE PROTEIN-RELATED"/>
    <property type="match status" value="1"/>
</dbReference>
<name>A0A1J5Q0Q3_9ZZZZ</name>
<dbReference type="PROSITE" id="PS50111">
    <property type="entry name" value="CHEMOTAXIS_TRANSDUC_2"/>
    <property type="match status" value="1"/>
</dbReference>
<gene>
    <name evidence="5" type="primary">bdlA_16</name>
    <name evidence="5" type="ORF">GALL_410510</name>
</gene>
<evidence type="ECO:0000313" key="5">
    <source>
        <dbReference type="EMBL" id="OIQ77254.1"/>
    </source>
</evidence>
<feature type="domain" description="PAS" evidence="3">
    <location>
        <begin position="29"/>
        <end position="53"/>
    </location>
</feature>
<feature type="domain" description="Methyl-accepting transducer" evidence="2">
    <location>
        <begin position="117"/>
        <end position="255"/>
    </location>
</feature>
<reference evidence="5" key="1">
    <citation type="submission" date="2016-10" db="EMBL/GenBank/DDBJ databases">
        <title>Sequence of Gallionella enrichment culture.</title>
        <authorList>
            <person name="Poehlein A."/>
            <person name="Muehling M."/>
            <person name="Daniel R."/>
        </authorList>
    </citation>
    <scope>NUCLEOTIDE SEQUENCE</scope>
</reference>
<dbReference type="NCBIfam" id="TIGR00229">
    <property type="entry name" value="sensory_box"/>
    <property type="match status" value="1"/>
</dbReference>
<dbReference type="Pfam" id="PF13682">
    <property type="entry name" value="CZB"/>
    <property type="match status" value="1"/>
</dbReference>
<dbReference type="EMBL" id="MLJW01001659">
    <property type="protein sequence ID" value="OIQ77254.1"/>
    <property type="molecule type" value="Genomic_DNA"/>
</dbReference>
<comment type="caution">
    <text evidence="5">The sequence shown here is derived from an EMBL/GenBank/DDBJ whole genome shotgun (WGS) entry which is preliminary data.</text>
</comment>